<feature type="transmembrane region" description="Helical" evidence="9">
    <location>
        <begin position="34"/>
        <end position="53"/>
    </location>
</feature>
<feature type="domain" description="Cation/H+ exchanger transmembrane" evidence="10">
    <location>
        <begin position="22"/>
        <end position="401"/>
    </location>
</feature>
<dbReference type="PANTHER" id="PTHR32507">
    <property type="entry name" value="NA(+)/H(+) ANTIPORTER 1"/>
    <property type="match status" value="1"/>
</dbReference>
<evidence type="ECO:0000256" key="2">
    <source>
        <dbReference type="ARBA" id="ARBA00022448"/>
    </source>
</evidence>
<evidence type="ECO:0000256" key="8">
    <source>
        <dbReference type="ARBA" id="ARBA00023136"/>
    </source>
</evidence>
<feature type="transmembrane region" description="Helical" evidence="9">
    <location>
        <begin position="233"/>
        <end position="264"/>
    </location>
</feature>
<evidence type="ECO:0000256" key="1">
    <source>
        <dbReference type="ARBA" id="ARBA00004651"/>
    </source>
</evidence>
<protein>
    <submittedName>
        <fullName evidence="11">Sodium:proton antiporter</fullName>
    </submittedName>
</protein>
<keyword evidence="8 9" id="KW-0472">Membrane</keyword>
<keyword evidence="6 9" id="KW-1133">Transmembrane helix</keyword>
<dbReference type="Pfam" id="PF00999">
    <property type="entry name" value="Na_H_Exchanger"/>
    <property type="match status" value="1"/>
</dbReference>
<reference evidence="11" key="1">
    <citation type="submission" date="2020-05" db="EMBL/GenBank/DDBJ databases">
        <authorList>
            <person name="Zhu T."/>
            <person name="Keshari N."/>
            <person name="Lu X."/>
        </authorList>
    </citation>
    <scope>NUCLEOTIDE SEQUENCE</scope>
    <source>
        <strain evidence="11">NK1-12</strain>
    </source>
</reference>
<dbReference type="GO" id="GO:0005886">
    <property type="term" value="C:plasma membrane"/>
    <property type="evidence" value="ECO:0007669"/>
    <property type="project" value="UniProtKB-SubCell"/>
</dbReference>
<keyword evidence="4" id="KW-1003">Cell membrane</keyword>
<feature type="transmembrane region" description="Helical" evidence="9">
    <location>
        <begin position="190"/>
        <end position="213"/>
    </location>
</feature>
<keyword evidence="5 9" id="KW-0812">Transmembrane</keyword>
<name>A0AA96WJD2_9CYAN</name>
<comment type="subcellular location">
    <subcellularLocation>
        <location evidence="1">Cell membrane</location>
        <topology evidence="1">Multi-pass membrane protein</topology>
    </subcellularLocation>
</comment>
<evidence type="ECO:0000256" key="7">
    <source>
        <dbReference type="ARBA" id="ARBA00023065"/>
    </source>
</evidence>
<dbReference type="GO" id="GO:1902600">
    <property type="term" value="P:proton transmembrane transport"/>
    <property type="evidence" value="ECO:0007669"/>
    <property type="project" value="InterPro"/>
</dbReference>
<dbReference type="EMBL" id="CP053586">
    <property type="protein sequence ID" value="WNZ22436.1"/>
    <property type="molecule type" value="Genomic_DNA"/>
</dbReference>
<evidence type="ECO:0000259" key="10">
    <source>
        <dbReference type="Pfam" id="PF00999"/>
    </source>
</evidence>
<feature type="transmembrane region" description="Helical" evidence="9">
    <location>
        <begin position="344"/>
        <end position="364"/>
    </location>
</feature>
<dbReference type="InterPro" id="IPR006153">
    <property type="entry name" value="Cation/H_exchanger_TM"/>
</dbReference>
<dbReference type="Gene3D" id="1.20.1530.20">
    <property type="match status" value="1"/>
</dbReference>
<evidence type="ECO:0000256" key="3">
    <source>
        <dbReference type="ARBA" id="ARBA00022449"/>
    </source>
</evidence>
<keyword evidence="7" id="KW-0406">Ion transport</keyword>
<dbReference type="InterPro" id="IPR038770">
    <property type="entry name" value="Na+/solute_symporter_sf"/>
</dbReference>
<feature type="transmembrane region" description="Helical" evidence="9">
    <location>
        <begin position="6"/>
        <end position="27"/>
    </location>
</feature>
<feature type="transmembrane region" description="Helical" evidence="9">
    <location>
        <begin position="94"/>
        <end position="116"/>
    </location>
</feature>
<evidence type="ECO:0000256" key="5">
    <source>
        <dbReference type="ARBA" id="ARBA00022692"/>
    </source>
</evidence>
<organism evidence="11">
    <name type="scientific">Leptolyngbya sp. NK1-12</name>
    <dbReference type="NCBI Taxonomy" id="2547451"/>
    <lineage>
        <taxon>Bacteria</taxon>
        <taxon>Bacillati</taxon>
        <taxon>Cyanobacteriota</taxon>
        <taxon>Cyanophyceae</taxon>
        <taxon>Leptolyngbyales</taxon>
        <taxon>Leptolyngbyaceae</taxon>
        <taxon>Leptolyngbya group</taxon>
        <taxon>Leptolyngbya</taxon>
    </lineage>
</organism>
<dbReference type="PANTHER" id="PTHR32507:SF8">
    <property type="entry name" value="CNH1P"/>
    <property type="match status" value="1"/>
</dbReference>
<accession>A0AA96WJD2</accession>
<keyword evidence="3" id="KW-0050">Antiport</keyword>
<dbReference type="RefSeq" id="WP_316433880.1">
    <property type="nucleotide sequence ID" value="NZ_CP053586.1"/>
</dbReference>
<feature type="transmembrane region" description="Helical" evidence="9">
    <location>
        <begin position="376"/>
        <end position="402"/>
    </location>
</feature>
<gene>
    <name evidence="11" type="ORF">HJG54_05875</name>
</gene>
<keyword evidence="2" id="KW-0813">Transport</keyword>
<evidence type="ECO:0000256" key="9">
    <source>
        <dbReference type="SAM" id="Phobius"/>
    </source>
</evidence>
<feature type="transmembrane region" description="Helical" evidence="9">
    <location>
        <begin position="65"/>
        <end position="82"/>
    </location>
</feature>
<evidence type="ECO:0000313" key="11">
    <source>
        <dbReference type="EMBL" id="WNZ22436.1"/>
    </source>
</evidence>
<feature type="transmembrane region" description="Helical" evidence="9">
    <location>
        <begin position="309"/>
        <end position="332"/>
    </location>
</feature>
<evidence type="ECO:0000256" key="4">
    <source>
        <dbReference type="ARBA" id="ARBA00022475"/>
    </source>
</evidence>
<dbReference type="AlphaFoldDB" id="A0AA96WJD2"/>
<proteinExistence type="predicted"/>
<evidence type="ECO:0000256" key="6">
    <source>
        <dbReference type="ARBA" id="ARBA00022989"/>
    </source>
</evidence>
<sequence>MSIDSHIWDFLVIGLLLLGVTLGSSWITRLPLSYALIYLIAGIFLGPYGFGIIDLSPDAEFLERLTEIVVIVSLFACGIKMNRPLNPWAWHSTVRLIGLLMPLTIGAIALLAHFGLGYDWGAAILLGAILAPTDPVLASEVQLTDTDDHNELRFGLTSEGGLNDALAFPFVYFGLYWLKDNQWDNWFKSWVAVDLIWAITAGIAGGIVVARIINALSKRLRRAYGVEEEMEDLIALATILITYALTEAINGYGFLAVFVAGVFVRRSRSLDSEEKTSQLHFTGLMERLLEVGTILLVGAMLRIEPVFTYGGQTLLIAGALIFLIRPIATWISTIGDNLRPTTRLLFGWFGIRGVGSLYYLTYALSDGIPDEIASPLSWITFFTITLSVIIHGISATPLMNWYEKRFGQENRLEPETLEEEVDREADMD</sequence>
<dbReference type="GO" id="GO:0015297">
    <property type="term" value="F:antiporter activity"/>
    <property type="evidence" value="ECO:0007669"/>
    <property type="project" value="UniProtKB-KW"/>
</dbReference>